<feature type="domain" description="TonB-dependent transporter Oar-like beta-barrel" evidence="8">
    <location>
        <begin position="236"/>
        <end position="1153"/>
    </location>
</feature>
<accession>A0A7Y9PJK3</accession>
<dbReference type="Proteomes" id="UP000589520">
    <property type="component" value="Unassembled WGS sequence"/>
</dbReference>
<organism evidence="9 10">
    <name type="scientific">Granulicella arctica</name>
    <dbReference type="NCBI Taxonomy" id="940613"/>
    <lineage>
        <taxon>Bacteria</taxon>
        <taxon>Pseudomonadati</taxon>
        <taxon>Acidobacteriota</taxon>
        <taxon>Terriglobia</taxon>
        <taxon>Terriglobales</taxon>
        <taxon>Acidobacteriaceae</taxon>
        <taxon>Granulicella</taxon>
    </lineage>
</organism>
<evidence type="ECO:0000256" key="2">
    <source>
        <dbReference type="ARBA" id="ARBA00022448"/>
    </source>
</evidence>
<dbReference type="PANTHER" id="PTHR30069:SF46">
    <property type="entry name" value="OAR PROTEIN"/>
    <property type="match status" value="1"/>
</dbReference>
<dbReference type="InterPro" id="IPR036942">
    <property type="entry name" value="Beta-barrel_TonB_sf"/>
</dbReference>
<dbReference type="InterPro" id="IPR039426">
    <property type="entry name" value="TonB-dep_rcpt-like"/>
</dbReference>
<evidence type="ECO:0000313" key="9">
    <source>
        <dbReference type="EMBL" id="NYF80316.1"/>
    </source>
</evidence>
<evidence type="ECO:0000256" key="6">
    <source>
        <dbReference type="ARBA" id="ARBA00023237"/>
    </source>
</evidence>
<dbReference type="Gene3D" id="2.170.130.10">
    <property type="entry name" value="TonB-dependent receptor, plug domain"/>
    <property type="match status" value="1"/>
</dbReference>
<dbReference type="AlphaFoldDB" id="A0A7Y9PJK3"/>
<dbReference type="RefSeq" id="WP_246301906.1">
    <property type="nucleotide sequence ID" value="NZ_JACCCW010000002.1"/>
</dbReference>
<keyword evidence="5" id="KW-0472">Membrane</keyword>
<feature type="region of interest" description="Disordered" evidence="7">
    <location>
        <begin position="153"/>
        <end position="173"/>
    </location>
</feature>
<name>A0A7Y9PJK3_9BACT</name>
<dbReference type="EMBL" id="JACCCW010000002">
    <property type="protein sequence ID" value="NYF80316.1"/>
    <property type="molecule type" value="Genomic_DNA"/>
</dbReference>
<dbReference type="InterPro" id="IPR008969">
    <property type="entry name" value="CarboxyPept-like_regulatory"/>
</dbReference>
<dbReference type="InterPro" id="IPR037066">
    <property type="entry name" value="Plug_dom_sf"/>
</dbReference>
<dbReference type="InterPro" id="IPR057601">
    <property type="entry name" value="Oar-like_b-barrel"/>
</dbReference>
<keyword evidence="2" id="KW-0813">Transport</keyword>
<keyword evidence="4" id="KW-0812">Transmembrane</keyword>
<dbReference type="Gene3D" id="2.40.170.20">
    <property type="entry name" value="TonB-dependent receptor, beta-barrel domain"/>
    <property type="match status" value="1"/>
</dbReference>
<dbReference type="GO" id="GO:0015344">
    <property type="term" value="F:siderophore uptake transmembrane transporter activity"/>
    <property type="evidence" value="ECO:0007669"/>
    <property type="project" value="TreeGrafter"/>
</dbReference>
<proteinExistence type="predicted"/>
<sequence length="1160" mass="124158">MLLVASTAAFGQLTTADILGTVTDSSGAVIPNASVTLTNLGTNEKRTSQTNGSGDYSFTLLQVGHYSIAVKSSGFQASIIKDLAVEAGDRARADAHLLPGLESTVVEVTASTPLLQADNATVSSTVTAKAVQDLPLNGRNFVQLVALVPGANEGPGNGLSSGGRPDDRRTNAAGLSINGQDESLNNWVVDGVDDNERIIGTIGIKPNVEGIQEITVQTNSYAAEAGRTAGGVINIVTRSGTNQFHGSIYEYFRNDIFDARNFFQTVDQGAKPELRQNQYGGSIGGPIFRDRTFFYFDYEGFRQVSGVTDTGTVPTLAEYNNINSIGGGSPQALLSTSNGTLQAYNSGTPINQLTLNYLKLFPAPTNSSLTSNYTISPNKTQNYNTYGARIDHKINDKNQLFGRFSYNSVDSFTPPNFGTVNGVQVSGGRYNFDGPATNIAQQWVLGYTHIFTPALLVDFRAGFTRINNLSLPLNYGKGVDQSVIGFPASMTSFSPFADSLTPVSIGPFGDIGDGAYVPLQDIDNTFQYNGTVSWTKGNHNFKFGASLIRRQARNVQSASAVGAYSFNLPSDNVHLSTNTADQNQLATQSNQIASTLLGAFNNQQRNFNLSPPDYRSWEPGGFVQDSWKTTSKLTLLLGVRYDIYTPFTEAHNHISNFDFLQALSSSATSVSSALKIAGVNGVSDTAGIPTQYNNVAPRIGFAYSATPSIVIRGGYGLSYFPGNYTSNGDLKNAPFTSVYNPSCQSTIAVQLEKSQNGGLLPEGQNPDCALQGQPGALSSTQAIPVPAAPSAAQIANLSSIPGLGFVAEATNFKSALIQQFNLQVEQQVGANVFTLGYVGNIGQHLPESINNINQPLPFNPLATLGSAANPVGGARPLSNLLSNLGGVSYLATEGVSNYSALQASFQRRFTKGLAFDANYTWAKALSDITGFSEQGDQGWSNSLPTNIRATEYGIAEDDIQNRFALSLNYELQYGREFTGIKKAVLSGWQTNMIAVWQSGKPFSIVSSGNGADNPSDCDTTGVCKPRGFNNRAVPQNSGGADRPDTIADPRSGHKTLTEFFNTAAFAPQPLGTIGNTQRNSLFGPDFRHVDLSLFKNFPVTERVNLQFRVESFNISNTPNFFIANNNSANQQFGNAAFGTISATDPNYVPRQYQFVLKAQF</sequence>
<dbReference type="PANTHER" id="PTHR30069">
    <property type="entry name" value="TONB-DEPENDENT OUTER MEMBRANE RECEPTOR"/>
    <property type="match status" value="1"/>
</dbReference>
<dbReference type="Pfam" id="PF25183">
    <property type="entry name" value="OMP_b-brl_4"/>
    <property type="match status" value="1"/>
</dbReference>
<dbReference type="Pfam" id="PF13620">
    <property type="entry name" value="CarboxypepD_reg"/>
    <property type="match status" value="1"/>
</dbReference>
<evidence type="ECO:0000259" key="8">
    <source>
        <dbReference type="Pfam" id="PF25183"/>
    </source>
</evidence>
<reference evidence="9 10" key="1">
    <citation type="submission" date="2020-07" db="EMBL/GenBank/DDBJ databases">
        <title>Genomic Encyclopedia of Type Strains, Phase IV (KMG-V): Genome sequencing to study the core and pangenomes of soil and plant-associated prokaryotes.</title>
        <authorList>
            <person name="Whitman W."/>
        </authorList>
    </citation>
    <scope>NUCLEOTIDE SEQUENCE [LARGE SCALE GENOMIC DNA]</scope>
    <source>
        <strain evidence="9 10">X4EP2</strain>
    </source>
</reference>
<feature type="region of interest" description="Disordered" evidence="7">
    <location>
        <begin position="1026"/>
        <end position="1046"/>
    </location>
</feature>
<evidence type="ECO:0000256" key="5">
    <source>
        <dbReference type="ARBA" id="ARBA00023136"/>
    </source>
</evidence>
<evidence type="ECO:0000256" key="7">
    <source>
        <dbReference type="SAM" id="MobiDB-lite"/>
    </source>
</evidence>
<keyword evidence="3" id="KW-1134">Transmembrane beta strand</keyword>
<protein>
    <recommendedName>
        <fullName evidence="8">TonB-dependent transporter Oar-like beta-barrel domain-containing protein</fullName>
    </recommendedName>
</protein>
<dbReference type="SUPFAM" id="SSF56935">
    <property type="entry name" value="Porins"/>
    <property type="match status" value="1"/>
</dbReference>
<comment type="caution">
    <text evidence="9">The sequence shown here is derived from an EMBL/GenBank/DDBJ whole genome shotgun (WGS) entry which is preliminary data.</text>
</comment>
<gene>
    <name evidence="9" type="ORF">HDF17_002636</name>
</gene>
<evidence type="ECO:0000256" key="3">
    <source>
        <dbReference type="ARBA" id="ARBA00022452"/>
    </source>
</evidence>
<evidence type="ECO:0000256" key="1">
    <source>
        <dbReference type="ARBA" id="ARBA00004571"/>
    </source>
</evidence>
<dbReference type="GO" id="GO:0009279">
    <property type="term" value="C:cell outer membrane"/>
    <property type="evidence" value="ECO:0007669"/>
    <property type="project" value="UniProtKB-SubCell"/>
</dbReference>
<dbReference type="Gene3D" id="2.60.40.1120">
    <property type="entry name" value="Carboxypeptidase-like, regulatory domain"/>
    <property type="match status" value="1"/>
</dbReference>
<comment type="subcellular location">
    <subcellularLocation>
        <location evidence="1">Cell outer membrane</location>
        <topology evidence="1">Multi-pass membrane protein</topology>
    </subcellularLocation>
</comment>
<dbReference type="GO" id="GO:0044718">
    <property type="term" value="P:siderophore transmembrane transport"/>
    <property type="evidence" value="ECO:0007669"/>
    <property type="project" value="TreeGrafter"/>
</dbReference>
<keyword evidence="6" id="KW-0998">Cell outer membrane</keyword>
<dbReference type="SUPFAM" id="SSF49464">
    <property type="entry name" value="Carboxypeptidase regulatory domain-like"/>
    <property type="match status" value="1"/>
</dbReference>
<evidence type="ECO:0000313" key="10">
    <source>
        <dbReference type="Proteomes" id="UP000589520"/>
    </source>
</evidence>
<keyword evidence="10" id="KW-1185">Reference proteome</keyword>
<evidence type="ECO:0000256" key="4">
    <source>
        <dbReference type="ARBA" id="ARBA00022692"/>
    </source>
</evidence>